<name>D9I608_9CAUD</name>
<dbReference type="GeneID" id="10323029"/>
<keyword evidence="2" id="KW-1185">Reference proteome</keyword>
<dbReference type="EMBL" id="HM114315">
    <property type="protein sequence ID" value="ADJ19389.1"/>
    <property type="molecule type" value="Genomic_DNA"/>
</dbReference>
<accession>D9I608</accession>
<dbReference type="KEGG" id="vg:10323029"/>
<dbReference type="RefSeq" id="YP_004300623.1">
    <property type="nucleotide sequence ID" value="NC_015250.1"/>
</dbReference>
<organism evidence="1 2">
    <name type="scientific">Acinetobacter phage 133</name>
    <dbReference type="NCBI Taxonomy" id="2919552"/>
    <lineage>
        <taxon>Viruses</taxon>
        <taxon>Duplodnaviria</taxon>
        <taxon>Heunggongvirae</taxon>
        <taxon>Uroviricota</taxon>
        <taxon>Caudoviricetes</taxon>
        <taxon>Pantevenvirales</taxon>
        <taxon>Straboviridae</taxon>
        <taxon>Tevenvirinae</taxon>
        <taxon>Centumtrigintavirus</taxon>
        <taxon>Centumtrigintavirus cv133</taxon>
        <taxon>Acinetobacter virus 133</taxon>
    </lineage>
</organism>
<protein>
    <submittedName>
        <fullName evidence="1">Uncharacterized protein</fullName>
    </submittedName>
</protein>
<proteinExistence type="predicted"/>
<reference evidence="1 2" key="1">
    <citation type="journal article" date="2010" name="Virol. J.">
        <title>Genomes of the T4-related bacteriophages as windows on microbial genome evolution.</title>
        <authorList>
            <person name="Petrov V.M."/>
            <person name="Ratnayaka S."/>
            <person name="Nolan J.M."/>
            <person name="Miller E.S."/>
            <person name="Karam J.D."/>
        </authorList>
    </citation>
    <scope>NUCLEOTIDE SEQUENCE [LARGE SCALE GENOMIC DNA]</scope>
    <source>
        <strain evidence="1">Acj133</strain>
    </source>
</reference>
<evidence type="ECO:0000313" key="2">
    <source>
        <dbReference type="Proteomes" id="UP000000330"/>
    </source>
</evidence>
<sequence>MPTNNEMQQRIANLARTDALTMKARMIPHNRAIATLTQHRNWLTEVAEDHRLIVDQELKSKNYGDAKEHTRLHKEAIFQLRNTEAAIKLLEGVRRPLELVCMRLRFIQNNTAEHGQVGSFMWNRELDLCRIEMEKLL</sequence>
<gene>
    <name evidence="1" type="ORF">Acj133p042</name>
</gene>
<dbReference type="Proteomes" id="UP000000330">
    <property type="component" value="Segment"/>
</dbReference>
<evidence type="ECO:0000313" key="1">
    <source>
        <dbReference type="EMBL" id="ADJ19389.1"/>
    </source>
</evidence>